<dbReference type="EMBL" id="KZ988422">
    <property type="protein sequence ID" value="RKP12230.1"/>
    <property type="molecule type" value="Genomic_DNA"/>
</dbReference>
<dbReference type="Gene3D" id="1.20.1270.60">
    <property type="entry name" value="Arfaptin homology (AH) domain/BAR domain"/>
    <property type="match status" value="1"/>
</dbReference>
<name>A0A4P9Y331_9FUNG</name>
<accession>A0A4P9Y331</accession>
<feature type="compositionally biased region" description="Pro residues" evidence="1">
    <location>
        <begin position="20"/>
        <end position="35"/>
    </location>
</feature>
<dbReference type="Pfam" id="PF00787">
    <property type="entry name" value="PX"/>
    <property type="match status" value="1"/>
</dbReference>
<dbReference type="CDD" id="cd06859">
    <property type="entry name" value="PX_SNX1_2_like"/>
    <property type="match status" value="1"/>
</dbReference>
<feature type="domain" description="PX" evidence="2">
    <location>
        <begin position="101"/>
        <end position="217"/>
    </location>
</feature>
<feature type="compositionally biased region" description="Polar residues" evidence="1">
    <location>
        <begin position="46"/>
        <end position="56"/>
    </location>
</feature>
<keyword evidence="4" id="KW-1185">Reference proteome</keyword>
<evidence type="ECO:0000259" key="2">
    <source>
        <dbReference type="PROSITE" id="PS50195"/>
    </source>
</evidence>
<dbReference type="GO" id="GO:0045053">
    <property type="term" value="P:protein retention in Golgi apparatus"/>
    <property type="evidence" value="ECO:0007669"/>
    <property type="project" value="TreeGrafter"/>
</dbReference>
<dbReference type="GO" id="GO:0005829">
    <property type="term" value="C:cytosol"/>
    <property type="evidence" value="ECO:0007669"/>
    <property type="project" value="GOC"/>
</dbReference>
<dbReference type="Proteomes" id="UP000267251">
    <property type="component" value="Unassembled WGS sequence"/>
</dbReference>
<feature type="region of interest" description="Disordered" evidence="1">
    <location>
        <begin position="1"/>
        <end position="99"/>
    </location>
</feature>
<proteinExistence type="predicted"/>
<dbReference type="SMART" id="SM00312">
    <property type="entry name" value="PX"/>
    <property type="match status" value="1"/>
</dbReference>
<dbReference type="PANTHER" id="PTHR10555">
    <property type="entry name" value="SORTING NEXIN"/>
    <property type="match status" value="1"/>
</dbReference>
<dbReference type="Gene3D" id="3.30.1520.10">
    <property type="entry name" value="Phox-like domain"/>
    <property type="match status" value="1"/>
</dbReference>
<dbReference type="InterPro" id="IPR027267">
    <property type="entry name" value="AH/BAR_dom_sf"/>
</dbReference>
<gene>
    <name evidence="3" type="ORF">BJ684DRAFT_11805</name>
</gene>
<dbReference type="AlphaFoldDB" id="A0A4P9Y331"/>
<dbReference type="InterPro" id="IPR015404">
    <property type="entry name" value="Vps5_C"/>
</dbReference>
<dbReference type="GO" id="GO:0005768">
    <property type="term" value="C:endosome"/>
    <property type="evidence" value="ECO:0007669"/>
    <property type="project" value="TreeGrafter"/>
</dbReference>
<reference evidence="4" key="1">
    <citation type="journal article" date="2018" name="Nat. Microbiol.">
        <title>Leveraging single-cell genomics to expand the fungal tree of life.</title>
        <authorList>
            <person name="Ahrendt S.R."/>
            <person name="Quandt C.A."/>
            <person name="Ciobanu D."/>
            <person name="Clum A."/>
            <person name="Salamov A."/>
            <person name="Andreopoulos B."/>
            <person name="Cheng J.F."/>
            <person name="Woyke T."/>
            <person name="Pelin A."/>
            <person name="Henrissat B."/>
            <person name="Reynolds N.K."/>
            <person name="Benny G.L."/>
            <person name="Smith M.E."/>
            <person name="James T.Y."/>
            <person name="Grigoriev I.V."/>
        </authorList>
    </citation>
    <scope>NUCLEOTIDE SEQUENCE [LARGE SCALE GENOMIC DNA]</scope>
</reference>
<evidence type="ECO:0000313" key="4">
    <source>
        <dbReference type="Proteomes" id="UP000267251"/>
    </source>
</evidence>
<dbReference type="InterPro" id="IPR001683">
    <property type="entry name" value="PX_dom"/>
</dbReference>
<dbReference type="SUPFAM" id="SSF103657">
    <property type="entry name" value="BAR/IMD domain-like"/>
    <property type="match status" value="1"/>
</dbReference>
<dbReference type="PROSITE" id="PS50195">
    <property type="entry name" value="PX"/>
    <property type="match status" value="1"/>
</dbReference>
<dbReference type="InterPro" id="IPR036871">
    <property type="entry name" value="PX_dom_sf"/>
</dbReference>
<protein>
    <submittedName>
        <fullName evidence="3">Vps5 C terminal like-domain-containing protein</fullName>
    </submittedName>
</protein>
<dbReference type="SUPFAM" id="SSF64268">
    <property type="entry name" value="PX domain"/>
    <property type="match status" value="1"/>
</dbReference>
<feature type="compositionally biased region" description="Basic and acidic residues" evidence="1">
    <location>
        <begin position="63"/>
        <end position="78"/>
    </location>
</feature>
<dbReference type="OrthoDB" id="271164at2759"/>
<sequence>MTDSFADYNDPVNSSYDHVSPPPSSPSPPPPPSSPPLGSRAHYAHRSSQLLPSDTNPLYDPSLHQDEHSVTRAQDMHQRTTSSDSETGEGKIPSEVGDRPWFEVHVDEPHKVGVDGFTAHTVYRVTTKTNSTAFRRPTSVVERRYRDFLWLYTRLTEANPGTIVPPSPEKHLIGRFQEDFIEARRSALESCLLRLTTHPLLYGDPDLRASSSWSGDRGLYGADVPKKSWVGTMGDAVANLTGARFTETDEWLKERYTRLEVLEAEMRTLARTSEGMVRQRKELAMAHEDIATALAACTEDAGDPSAREAALLGQVEERVRELQARFHTTEMTGIEAILDEYVRLIKSAKLAYATRVKLWQSWQSAERELGRKRTALEKARAQTPARVSMNGANVLPRMYTQWNRRANSLRQEFTESTRRLRVELERFEGERIRDLSRSITSYLHAMRELQKEVSLGIGWR</sequence>
<dbReference type="PANTHER" id="PTHR10555:SF170">
    <property type="entry name" value="FI18122P1"/>
    <property type="match status" value="1"/>
</dbReference>
<dbReference type="GO" id="GO:0035091">
    <property type="term" value="F:phosphatidylinositol binding"/>
    <property type="evidence" value="ECO:0007669"/>
    <property type="project" value="InterPro"/>
</dbReference>
<dbReference type="Pfam" id="PF09325">
    <property type="entry name" value="Vps5"/>
    <property type="match status" value="1"/>
</dbReference>
<organism evidence="3 4">
    <name type="scientific">Piptocephalis cylindrospora</name>
    <dbReference type="NCBI Taxonomy" id="1907219"/>
    <lineage>
        <taxon>Eukaryota</taxon>
        <taxon>Fungi</taxon>
        <taxon>Fungi incertae sedis</taxon>
        <taxon>Zoopagomycota</taxon>
        <taxon>Zoopagomycotina</taxon>
        <taxon>Zoopagomycetes</taxon>
        <taxon>Zoopagales</taxon>
        <taxon>Piptocephalidaceae</taxon>
        <taxon>Piptocephalis</taxon>
    </lineage>
</organism>
<evidence type="ECO:0000313" key="3">
    <source>
        <dbReference type="EMBL" id="RKP12230.1"/>
    </source>
</evidence>
<dbReference type="GO" id="GO:0042147">
    <property type="term" value="P:retrograde transport, endosome to Golgi"/>
    <property type="evidence" value="ECO:0007669"/>
    <property type="project" value="TreeGrafter"/>
</dbReference>
<evidence type="ECO:0000256" key="1">
    <source>
        <dbReference type="SAM" id="MobiDB-lite"/>
    </source>
</evidence>